<gene>
    <name evidence="11" type="ORF">FDF74_06460</name>
</gene>
<dbReference type="InterPro" id="IPR035906">
    <property type="entry name" value="MetI-like_sf"/>
</dbReference>
<evidence type="ECO:0000256" key="7">
    <source>
        <dbReference type="ARBA" id="ARBA00023136"/>
    </source>
</evidence>
<dbReference type="Proteomes" id="UP000473885">
    <property type="component" value="Unassembled WGS sequence"/>
</dbReference>
<comment type="similarity">
    <text evidence="9">Belongs to the binding-protein-dependent transport system permease family.</text>
</comment>
<evidence type="ECO:0000256" key="8">
    <source>
        <dbReference type="ARBA" id="ARBA00025323"/>
    </source>
</evidence>
<dbReference type="PANTHER" id="PTHR30406">
    <property type="entry name" value="SULFATE TRANSPORT SYSTEM PERMEASE PROTEIN"/>
    <property type="match status" value="1"/>
</dbReference>
<keyword evidence="7 9" id="KW-0472">Membrane</keyword>
<reference evidence="11 12" key="1">
    <citation type="submission" date="2019-04" db="EMBL/GenBank/DDBJ databases">
        <title>Genome sequencing of Clostridium botulinum Groups I-IV and Clostridium butyricum.</title>
        <authorList>
            <person name="Brunt J."/>
            <person name="Van Vliet A.H.M."/>
            <person name="Stringer S.C."/>
            <person name="Carter A.T."/>
            <person name="Peck M.W."/>
        </authorList>
    </citation>
    <scope>NUCLEOTIDE SEQUENCE [LARGE SCALE GENOMIC DNA]</scope>
    <source>
        <strain evidence="11 12">IFR 18/094</strain>
    </source>
</reference>
<proteinExistence type="inferred from homology"/>
<dbReference type="Pfam" id="PF00528">
    <property type="entry name" value="BPD_transp_1"/>
    <property type="match status" value="1"/>
</dbReference>
<sequence>MNNKAFNCILYVFFTITVLFIITPLFLLINRGVIYIIPCLKSEEVLFSIKLSLKTSIISTFICLILSLPTSYILSRGKLKFKNFLSSIIYLPMSLPHIVSGIGLLLLFGKTSFSNLLCDKLHLDFVFTVNGVILAQVFVNLSFCIKILTTSLEETNNRMEFIARTLGCSEFQAFRYVTVPLLKKGIITAAIMSWSRALGEFGAVMMVAGSTRMKTEVIPTAIFLNMSTGDLDVAIGVATILIIISLISLVIFEIIDKKV</sequence>
<dbReference type="CDD" id="cd06261">
    <property type="entry name" value="TM_PBP2"/>
    <property type="match status" value="1"/>
</dbReference>
<feature type="transmembrane region" description="Helical" evidence="9">
    <location>
        <begin position="12"/>
        <end position="37"/>
    </location>
</feature>
<name>A0A6M0R9B2_9CLOT</name>
<feature type="domain" description="ABC transmembrane type-1" evidence="10">
    <location>
        <begin position="49"/>
        <end position="252"/>
    </location>
</feature>
<evidence type="ECO:0000259" key="10">
    <source>
        <dbReference type="PROSITE" id="PS50928"/>
    </source>
</evidence>
<comment type="subcellular location">
    <subcellularLocation>
        <location evidence="9">Cell membrane</location>
        <topology evidence="9">Multi-pass membrane protein</topology>
    </subcellularLocation>
    <subcellularLocation>
        <location evidence="1">Membrane</location>
        <topology evidence="1">Multi-pass membrane protein</topology>
    </subcellularLocation>
</comment>
<dbReference type="RefSeq" id="WP_050607821.1">
    <property type="nucleotide sequence ID" value="NZ_CABKUB010000006.1"/>
</dbReference>
<dbReference type="PROSITE" id="PS50928">
    <property type="entry name" value="ABC_TM1"/>
    <property type="match status" value="1"/>
</dbReference>
<comment type="subunit">
    <text evidence="2">The complex is composed of two ATP-binding proteins (CysA), two transmembrane proteins (CysT and CysW) and a solute-binding protein (CysP).</text>
</comment>
<keyword evidence="3 9" id="KW-0813">Transport</keyword>
<protein>
    <submittedName>
        <fullName evidence="11">ABC transporter permease subunit</fullName>
    </submittedName>
</protein>
<dbReference type="EMBL" id="SXDP01000004">
    <property type="protein sequence ID" value="NEZ46855.1"/>
    <property type="molecule type" value="Genomic_DNA"/>
</dbReference>
<comment type="caution">
    <text evidence="11">The sequence shown here is derived from an EMBL/GenBank/DDBJ whole genome shotgun (WGS) entry which is preliminary data.</text>
</comment>
<evidence type="ECO:0000256" key="3">
    <source>
        <dbReference type="ARBA" id="ARBA00022448"/>
    </source>
</evidence>
<evidence type="ECO:0000256" key="9">
    <source>
        <dbReference type="RuleBase" id="RU363032"/>
    </source>
</evidence>
<dbReference type="Gene3D" id="1.10.3720.10">
    <property type="entry name" value="MetI-like"/>
    <property type="match status" value="1"/>
</dbReference>
<accession>A0A6M0R9B2</accession>
<evidence type="ECO:0000256" key="1">
    <source>
        <dbReference type="ARBA" id="ARBA00004141"/>
    </source>
</evidence>
<dbReference type="AlphaFoldDB" id="A0A6M0R9B2"/>
<dbReference type="PANTHER" id="PTHR30406:SF8">
    <property type="entry name" value="SULFATE TRANSPORT SYSTEM PERMEASE PROTEIN CYST"/>
    <property type="match status" value="1"/>
</dbReference>
<keyword evidence="5 9" id="KW-1133">Transmembrane helix</keyword>
<dbReference type="GO" id="GO:0005886">
    <property type="term" value="C:plasma membrane"/>
    <property type="evidence" value="ECO:0007669"/>
    <property type="project" value="UniProtKB-SubCell"/>
</dbReference>
<dbReference type="InterPro" id="IPR000515">
    <property type="entry name" value="MetI-like"/>
</dbReference>
<organism evidence="11 12">
    <name type="scientific">Clostridium niameyense</name>
    <dbReference type="NCBI Taxonomy" id="1622073"/>
    <lineage>
        <taxon>Bacteria</taxon>
        <taxon>Bacillati</taxon>
        <taxon>Bacillota</taxon>
        <taxon>Clostridia</taxon>
        <taxon>Eubacteriales</taxon>
        <taxon>Clostridiaceae</taxon>
        <taxon>Clostridium</taxon>
    </lineage>
</organism>
<dbReference type="InterPro" id="IPR006469">
    <property type="entry name" value="NifC_ABC_porter"/>
</dbReference>
<evidence type="ECO:0000256" key="4">
    <source>
        <dbReference type="ARBA" id="ARBA00022692"/>
    </source>
</evidence>
<evidence type="ECO:0000256" key="6">
    <source>
        <dbReference type="ARBA" id="ARBA00023032"/>
    </source>
</evidence>
<dbReference type="OrthoDB" id="9795403at2"/>
<dbReference type="InterPro" id="IPR005667">
    <property type="entry name" value="Sulph_transpt2"/>
</dbReference>
<evidence type="ECO:0000256" key="5">
    <source>
        <dbReference type="ARBA" id="ARBA00022989"/>
    </source>
</evidence>
<feature type="transmembrane region" description="Helical" evidence="9">
    <location>
        <begin position="233"/>
        <end position="255"/>
    </location>
</feature>
<feature type="transmembrane region" description="Helical" evidence="9">
    <location>
        <begin position="185"/>
        <end position="208"/>
    </location>
</feature>
<evidence type="ECO:0000313" key="11">
    <source>
        <dbReference type="EMBL" id="NEZ46855.1"/>
    </source>
</evidence>
<dbReference type="NCBIfam" id="TIGR01581">
    <property type="entry name" value="Mo_ABC_porter"/>
    <property type="match status" value="1"/>
</dbReference>
<keyword evidence="12" id="KW-1185">Reference proteome</keyword>
<feature type="transmembrane region" description="Helical" evidence="9">
    <location>
        <begin position="87"/>
        <end position="108"/>
    </location>
</feature>
<dbReference type="GO" id="GO:0015419">
    <property type="term" value="F:ABC-type sulfate transporter activity"/>
    <property type="evidence" value="ECO:0007669"/>
    <property type="project" value="InterPro"/>
</dbReference>
<feature type="transmembrane region" description="Helical" evidence="9">
    <location>
        <begin position="57"/>
        <end position="75"/>
    </location>
</feature>
<comment type="function">
    <text evidence="8">Part of the ABC transporter complex CysAWTP (TC 3.A.1.6.1) involved in sulfate/thiosulfate import. Probably responsible for the translocation of the substrate across the membrane.</text>
</comment>
<evidence type="ECO:0000256" key="2">
    <source>
        <dbReference type="ARBA" id="ARBA00011779"/>
    </source>
</evidence>
<keyword evidence="6" id="KW-0764">Sulfate transport</keyword>
<dbReference type="SUPFAM" id="SSF161098">
    <property type="entry name" value="MetI-like"/>
    <property type="match status" value="1"/>
</dbReference>
<feature type="transmembrane region" description="Helical" evidence="9">
    <location>
        <begin position="128"/>
        <end position="149"/>
    </location>
</feature>
<keyword evidence="4 9" id="KW-0812">Transmembrane</keyword>
<evidence type="ECO:0000313" key="12">
    <source>
        <dbReference type="Proteomes" id="UP000473885"/>
    </source>
</evidence>